<protein>
    <submittedName>
        <fullName evidence="2">Antibiotic biosynthesis monooxygenase</fullName>
    </submittedName>
</protein>
<dbReference type="SUPFAM" id="SSF54909">
    <property type="entry name" value="Dimeric alpha+beta barrel"/>
    <property type="match status" value="1"/>
</dbReference>
<proteinExistence type="predicted"/>
<name>A0ABW5HCS8_9PSEU</name>
<comment type="caution">
    <text evidence="2">The sequence shown here is derived from an EMBL/GenBank/DDBJ whole genome shotgun (WGS) entry which is preliminary data.</text>
</comment>
<dbReference type="RefSeq" id="WP_378307871.1">
    <property type="nucleotide sequence ID" value="NZ_JBHUKS010000017.1"/>
</dbReference>
<dbReference type="InterPro" id="IPR007138">
    <property type="entry name" value="ABM_dom"/>
</dbReference>
<keyword evidence="2" id="KW-0560">Oxidoreductase</keyword>
<dbReference type="Pfam" id="PF03992">
    <property type="entry name" value="ABM"/>
    <property type="match status" value="1"/>
</dbReference>
<dbReference type="Gene3D" id="3.30.70.100">
    <property type="match status" value="1"/>
</dbReference>
<evidence type="ECO:0000259" key="1">
    <source>
        <dbReference type="Pfam" id="PF03992"/>
    </source>
</evidence>
<organism evidence="2 3">
    <name type="scientific">Amycolatopsis silviterrae</name>
    <dbReference type="NCBI Taxonomy" id="1656914"/>
    <lineage>
        <taxon>Bacteria</taxon>
        <taxon>Bacillati</taxon>
        <taxon>Actinomycetota</taxon>
        <taxon>Actinomycetes</taxon>
        <taxon>Pseudonocardiales</taxon>
        <taxon>Pseudonocardiaceae</taxon>
        <taxon>Amycolatopsis</taxon>
    </lineage>
</organism>
<feature type="domain" description="ABM" evidence="1">
    <location>
        <begin position="1"/>
        <end position="63"/>
    </location>
</feature>
<evidence type="ECO:0000313" key="3">
    <source>
        <dbReference type="Proteomes" id="UP001597483"/>
    </source>
</evidence>
<dbReference type="Proteomes" id="UP001597483">
    <property type="component" value="Unassembled WGS sequence"/>
</dbReference>
<keyword evidence="2" id="KW-0503">Monooxygenase</keyword>
<gene>
    <name evidence="2" type="ORF">ACFSVL_24465</name>
</gene>
<reference evidence="3" key="1">
    <citation type="journal article" date="2019" name="Int. J. Syst. Evol. Microbiol.">
        <title>The Global Catalogue of Microorganisms (GCM) 10K type strain sequencing project: providing services to taxonomists for standard genome sequencing and annotation.</title>
        <authorList>
            <consortium name="The Broad Institute Genomics Platform"/>
            <consortium name="The Broad Institute Genome Sequencing Center for Infectious Disease"/>
            <person name="Wu L."/>
            <person name="Ma J."/>
        </authorList>
    </citation>
    <scope>NUCLEOTIDE SEQUENCE [LARGE SCALE GENOMIC DNA]</scope>
    <source>
        <strain evidence="3">CGMCC 4.7641</strain>
    </source>
</reference>
<evidence type="ECO:0000313" key="2">
    <source>
        <dbReference type="EMBL" id="MFD2470567.1"/>
    </source>
</evidence>
<accession>A0ABW5HCS8</accession>
<dbReference type="InterPro" id="IPR011008">
    <property type="entry name" value="Dimeric_a/b-barrel"/>
</dbReference>
<dbReference type="GO" id="GO:0004497">
    <property type="term" value="F:monooxygenase activity"/>
    <property type="evidence" value="ECO:0007669"/>
    <property type="project" value="UniProtKB-KW"/>
</dbReference>
<keyword evidence="3" id="KW-1185">Reference proteome</keyword>
<dbReference type="EMBL" id="JBHUKS010000017">
    <property type="protein sequence ID" value="MFD2470567.1"/>
    <property type="molecule type" value="Genomic_DNA"/>
</dbReference>
<sequence>MFARVITAQAGAEGFDGTVRLAKQQLPSAREQPGFQGYYLLTDAETGKVVIISLWDTREQMEAVAGPSGIRDEGISATGLTQLHLETYEVAMDAQS</sequence>